<feature type="modified residue" description="4-aspartylphosphate" evidence="3">
    <location>
        <position position="55"/>
    </location>
</feature>
<dbReference type="Gene3D" id="3.40.50.2300">
    <property type="match status" value="1"/>
</dbReference>
<evidence type="ECO:0000313" key="7">
    <source>
        <dbReference type="Proteomes" id="UP001329915"/>
    </source>
</evidence>
<evidence type="ECO:0000256" key="3">
    <source>
        <dbReference type="PROSITE-ProRule" id="PRU00169"/>
    </source>
</evidence>
<keyword evidence="7" id="KW-1185">Reference proteome</keyword>
<evidence type="ECO:0000256" key="2">
    <source>
        <dbReference type="ARBA" id="ARBA00024867"/>
    </source>
</evidence>
<comment type="function">
    <text evidence="2">May play the central regulatory role in sporulation. It may be an element of the effector pathway responsible for the activation of sporulation genes in response to nutritional stress. Spo0A may act in concert with spo0H (a sigma factor) to control the expression of some genes that are critical to the sporulation process.</text>
</comment>
<dbReference type="Pfam" id="PF00072">
    <property type="entry name" value="Response_reg"/>
    <property type="match status" value="1"/>
</dbReference>
<accession>A0AAU0UJV3</accession>
<keyword evidence="6" id="KW-0238">DNA-binding</keyword>
<sequence>MLFTVLLLEDEHYTKRYLKQIIQQSPLVSEVIATSSGKEAIELTYKYKPNVAMLDIELNAEENLNGIDTAKMLYNIYPDMEFVFITGYSKYAIDSFAVHPFEYILKPIKKEKINDVLSSLAQRLKRRKEKSGKLILKNKHGTFFVDPQDIIFIEKLGKEALVHSDFDICKVQQTLNEMETAMDKDVFLRVHQSFIVNKKKILKVIDLGNRSYEIEFLNYDKKALMSRYQFEKLKNEFTPSF</sequence>
<feature type="domain" description="Response regulatory" evidence="4">
    <location>
        <begin position="4"/>
        <end position="121"/>
    </location>
</feature>
<dbReference type="KEGG" id="dbc:MFMK1_000986"/>
<dbReference type="Gene3D" id="2.40.50.1020">
    <property type="entry name" value="LytTr DNA-binding domain"/>
    <property type="match status" value="1"/>
</dbReference>
<dbReference type="SMART" id="SM00448">
    <property type="entry name" value="REC"/>
    <property type="match status" value="1"/>
</dbReference>
<dbReference type="EMBL" id="CP121694">
    <property type="protein sequence ID" value="WRO21190.1"/>
    <property type="molecule type" value="Genomic_DNA"/>
</dbReference>
<dbReference type="PANTHER" id="PTHR37299">
    <property type="entry name" value="TRANSCRIPTIONAL REGULATOR-RELATED"/>
    <property type="match status" value="1"/>
</dbReference>
<dbReference type="PROSITE" id="PS50930">
    <property type="entry name" value="HTH_LYTTR"/>
    <property type="match status" value="1"/>
</dbReference>
<dbReference type="InterPro" id="IPR001789">
    <property type="entry name" value="Sig_transdc_resp-reg_receiver"/>
</dbReference>
<dbReference type="SUPFAM" id="SSF52172">
    <property type="entry name" value="CheY-like"/>
    <property type="match status" value="1"/>
</dbReference>
<proteinExistence type="predicted"/>
<dbReference type="Proteomes" id="UP001329915">
    <property type="component" value="Chromosome"/>
</dbReference>
<dbReference type="InterPro" id="IPR011006">
    <property type="entry name" value="CheY-like_superfamily"/>
</dbReference>
<dbReference type="RefSeq" id="WP_366924046.1">
    <property type="nucleotide sequence ID" value="NZ_CP121694.1"/>
</dbReference>
<dbReference type="SMART" id="SM00850">
    <property type="entry name" value="LytTR"/>
    <property type="match status" value="1"/>
</dbReference>
<dbReference type="Pfam" id="PF04397">
    <property type="entry name" value="LytTR"/>
    <property type="match status" value="1"/>
</dbReference>
<organism evidence="6 7">
    <name type="scientific">Metallumcola ferriviriculae</name>
    <dbReference type="NCBI Taxonomy" id="3039180"/>
    <lineage>
        <taxon>Bacteria</taxon>
        <taxon>Bacillati</taxon>
        <taxon>Bacillota</taxon>
        <taxon>Clostridia</taxon>
        <taxon>Neomoorellales</taxon>
        <taxon>Desulfitibacteraceae</taxon>
        <taxon>Metallumcola</taxon>
    </lineage>
</organism>
<dbReference type="GO" id="GO:0000156">
    <property type="term" value="F:phosphorelay response regulator activity"/>
    <property type="evidence" value="ECO:0007669"/>
    <property type="project" value="InterPro"/>
</dbReference>
<keyword evidence="3" id="KW-0597">Phosphoprotein</keyword>
<evidence type="ECO:0000259" key="5">
    <source>
        <dbReference type="PROSITE" id="PS50930"/>
    </source>
</evidence>
<protein>
    <recommendedName>
        <fullName evidence="1">Stage 0 sporulation protein A homolog</fullName>
    </recommendedName>
</protein>
<name>A0AAU0UJV3_9FIRM</name>
<dbReference type="InterPro" id="IPR007492">
    <property type="entry name" value="LytTR_DNA-bd_dom"/>
</dbReference>
<evidence type="ECO:0000256" key="1">
    <source>
        <dbReference type="ARBA" id="ARBA00018672"/>
    </source>
</evidence>
<evidence type="ECO:0000313" key="6">
    <source>
        <dbReference type="EMBL" id="WRO21190.1"/>
    </source>
</evidence>
<feature type="domain" description="HTH LytTR-type" evidence="5">
    <location>
        <begin position="134"/>
        <end position="239"/>
    </location>
</feature>
<dbReference type="PROSITE" id="PS50110">
    <property type="entry name" value="RESPONSE_REGULATORY"/>
    <property type="match status" value="1"/>
</dbReference>
<dbReference type="PANTHER" id="PTHR37299:SF1">
    <property type="entry name" value="STAGE 0 SPORULATION PROTEIN A HOMOLOG"/>
    <property type="match status" value="1"/>
</dbReference>
<reference evidence="6 7" key="1">
    <citation type="submission" date="2023-04" db="EMBL/GenBank/DDBJ databases">
        <authorList>
            <person name="Hsu D."/>
        </authorList>
    </citation>
    <scope>NUCLEOTIDE SEQUENCE [LARGE SCALE GENOMIC DNA]</scope>
    <source>
        <strain evidence="6 7">MK1</strain>
    </source>
</reference>
<dbReference type="AlphaFoldDB" id="A0AAU0UJV3"/>
<dbReference type="InterPro" id="IPR046947">
    <property type="entry name" value="LytR-like"/>
</dbReference>
<evidence type="ECO:0000259" key="4">
    <source>
        <dbReference type="PROSITE" id="PS50110"/>
    </source>
</evidence>
<gene>
    <name evidence="6" type="ORF">MFMK1_000986</name>
</gene>
<dbReference type="GO" id="GO:0003677">
    <property type="term" value="F:DNA binding"/>
    <property type="evidence" value="ECO:0007669"/>
    <property type="project" value="UniProtKB-KW"/>
</dbReference>